<evidence type="ECO:0000313" key="2">
    <source>
        <dbReference type="Proteomes" id="UP000488299"/>
    </source>
</evidence>
<comment type="caution">
    <text evidence="1">The sequence shown here is derived from an EMBL/GenBank/DDBJ whole genome shotgun (WGS) entry which is preliminary data.</text>
</comment>
<proteinExistence type="predicted"/>
<evidence type="ECO:0008006" key="3">
    <source>
        <dbReference type="Google" id="ProtNLM"/>
    </source>
</evidence>
<dbReference type="Proteomes" id="UP000488299">
    <property type="component" value="Unassembled WGS sequence"/>
</dbReference>
<keyword evidence="2" id="KW-1185">Reference proteome</keyword>
<reference evidence="1 2" key="1">
    <citation type="submission" date="2019-10" db="EMBL/GenBank/DDBJ databases">
        <title>Rudanella paleaurantiibacter sp. nov., isolated from sludge.</title>
        <authorList>
            <person name="Xu S.Q."/>
        </authorList>
    </citation>
    <scope>NUCLEOTIDE SEQUENCE [LARGE SCALE GENOMIC DNA]</scope>
    <source>
        <strain evidence="1 2">HX-22-17</strain>
    </source>
</reference>
<dbReference type="EMBL" id="WELI01000014">
    <property type="protein sequence ID" value="KAB7726662.1"/>
    <property type="molecule type" value="Genomic_DNA"/>
</dbReference>
<dbReference type="InterPro" id="IPR010982">
    <property type="entry name" value="Lambda_DNA-bd_dom_sf"/>
</dbReference>
<accession>A0A7J5TST9</accession>
<sequence length="84" mass="9787">MDQSVKPLYEDILELIEFRGIKQGKIAEVMQMSYNNWYKSRQKHLRNVSIHEISELAAFLDLPVEQIFSLCHAVYKQGSLQSSD</sequence>
<dbReference type="AlphaFoldDB" id="A0A7J5TST9"/>
<protein>
    <recommendedName>
        <fullName evidence="3">XRE family transcriptional regulator</fullName>
    </recommendedName>
</protein>
<dbReference type="GO" id="GO:0003677">
    <property type="term" value="F:DNA binding"/>
    <property type="evidence" value="ECO:0007669"/>
    <property type="project" value="InterPro"/>
</dbReference>
<dbReference type="RefSeq" id="WP_152126735.1">
    <property type="nucleotide sequence ID" value="NZ_WELI01000014.1"/>
</dbReference>
<organism evidence="1 2">
    <name type="scientific">Rudanella paleaurantiibacter</name>
    <dbReference type="NCBI Taxonomy" id="2614655"/>
    <lineage>
        <taxon>Bacteria</taxon>
        <taxon>Pseudomonadati</taxon>
        <taxon>Bacteroidota</taxon>
        <taxon>Cytophagia</taxon>
        <taxon>Cytophagales</taxon>
        <taxon>Cytophagaceae</taxon>
        <taxon>Rudanella</taxon>
    </lineage>
</organism>
<name>A0A7J5TST9_9BACT</name>
<gene>
    <name evidence="1" type="ORF">F5984_23835</name>
</gene>
<evidence type="ECO:0000313" key="1">
    <source>
        <dbReference type="EMBL" id="KAB7726662.1"/>
    </source>
</evidence>
<dbReference type="SUPFAM" id="SSF47413">
    <property type="entry name" value="lambda repressor-like DNA-binding domains"/>
    <property type="match status" value="1"/>
</dbReference>